<keyword evidence="4" id="KW-1185">Reference proteome</keyword>
<dbReference type="Proteomes" id="UP000542742">
    <property type="component" value="Unassembled WGS sequence"/>
</dbReference>
<organism evidence="3 4">
    <name type="scientific">Paractinoplanes abujensis</name>
    <dbReference type="NCBI Taxonomy" id="882441"/>
    <lineage>
        <taxon>Bacteria</taxon>
        <taxon>Bacillati</taxon>
        <taxon>Actinomycetota</taxon>
        <taxon>Actinomycetes</taxon>
        <taxon>Micromonosporales</taxon>
        <taxon>Micromonosporaceae</taxon>
        <taxon>Paractinoplanes</taxon>
    </lineage>
</organism>
<reference evidence="3 4" key="1">
    <citation type="submission" date="2020-08" db="EMBL/GenBank/DDBJ databases">
        <title>Sequencing the genomes of 1000 actinobacteria strains.</title>
        <authorList>
            <person name="Klenk H.-P."/>
        </authorList>
    </citation>
    <scope>NUCLEOTIDE SEQUENCE [LARGE SCALE GENOMIC DNA]</scope>
    <source>
        <strain evidence="3 4">DSM 45518</strain>
    </source>
</reference>
<accession>A0A7W7CS77</accession>
<name>A0A7W7CS77_9ACTN</name>
<evidence type="ECO:0000256" key="1">
    <source>
        <dbReference type="SAM" id="MobiDB-lite"/>
    </source>
</evidence>
<feature type="transmembrane region" description="Helical" evidence="2">
    <location>
        <begin position="82"/>
        <end position="102"/>
    </location>
</feature>
<evidence type="ECO:0000313" key="3">
    <source>
        <dbReference type="EMBL" id="MBB4693795.1"/>
    </source>
</evidence>
<feature type="compositionally biased region" description="Polar residues" evidence="1">
    <location>
        <begin position="1"/>
        <end position="16"/>
    </location>
</feature>
<dbReference type="EMBL" id="JACHMF010000001">
    <property type="protein sequence ID" value="MBB4693795.1"/>
    <property type="molecule type" value="Genomic_DNA"/>
</dbReference>
<dbReference type="AlphaFoldDB" id="A0A7W7CS77"/>
<feature type="transmembrane region" description="Helical" evidence="2">
    <location>
        <begin position="114"/>
        <end position="143"/>
    </location>
</feature>
<feature type="region of interest" description="Disordered" evidence="1">
    <location>
        <begin position="1"/>
        <end position="64"/>
    </location>
</feature>
<sequence>MTAEPRTSQPWLSPSTPAAARQVHQAPLQGSRQGLAERYQAAERPASRPFGAPPTSAYPGRQPAPGDLFAAPSAPAPSAWPVAVWTFLFGPLAIISVINRGNKAGRMGLAPTPYWMAFGITTAVSFALGCALYMVVFVALGLYTP</sequence>
<keyword evidence="2" id="KW-0472">Membrane</keyword>
<dbReference type="RefSeq" id="WP_184952375.1">
    <property type="nucleotide sequence ID" value="NZ_BOMC01000053.1"/>
</dbReference>
<proteinExistence type="predicted"/>
<gene>
    <name evidence="3" type="ORF">BKA14_003943</name>
</gene>
<evidence type="ECO:0000256" key="2">
    <source>
        <dbReference type="SAM" id="Phobius"/>
    </source>
</evidence>
<evidence type="ECO:0000313" key="4">
    <source>
        <dbReference type="Proteomes" id="UP000542742"/>
    </source>
</evidence>
<protein>
    <submittedName>
        <fullName evidence="3">Uncharacterized protein</fullName>
    </submittedName>
</protein>
<keyword evidence="2" id="KW-0812">Transmembrane</keyword>
<keyword evidence="2" id="KW-1133">Transmembrane helix</keyword>
<comment type="caution">
    <text evidence="3">The sequence shown here is derived from an EMBL/GenBank/DDBJ whole genome shotgun (WGS) entry which is preliminary data.</text>
</comment>